<reference evidence="3" key="1">
    <citation type="submission" date="2017-09" db="EMBL/GenBank/DDBJ databases">
        <title>Depth-based differentiation of microbial function through sediment-hosted aquifers and enrichment of novel symbionts in the deep terrestrial subsurface.</title>
        <authorList>
            <person name="Probst A.J."/>
            <person name="Ladd B."/>
            <person name="Jarett J.K."/>
            <person name="Geller-Mcgrath D.E."/>
            <person name="Sieber C.M.K."/>
            <person name="Emerson J.B."/>
            <person name="Anantharaman K."/>
            <person name="Thomas B.C."/>
            <person name="Malmstrom R."/>
            <person name="Stieglmeier M."/>
            <person name="Klingl A."/>
            <person name="Woyke T."/>
            <person name="Ryan C.M."/>
            <person name="Banfield J.F."/>
        </authorList>
    </citation>
    <scope>NUCLEOTIDE SEQUENCE [LARGE SCALE GENOMIC DNA]</scope>
</reference>
<dbReference type="InterPro" id="IPR002696">
    <property type="entry name" value="Membr_insert_effic_factor_YidD"/>
</dbReference>
<evidence type="ECO:0000256" key="1">
    <source>
        <dbReference type="HAMAP-Rule" id="MF_00386"/>
    </source>
</evidence>
<keyword evidence="1" id="KW-0472">Membrane</keyword>
<accession>A0A2M7T8I1</accession>
<dbReference type="AlphaFoldDB" id="A0A2M7T8I1"/>
<dbReference type="PANTHER" id="PTHR33383">
    <property type="entry name" value="MEMBRANE PROTEIN INSERTION EFFICIENCY FACTOR-RELATED"/>
    <property type="match status" value="1"/>
</dbReference>
<dbReference type="Proteomes" id="UP000230956">
    <property type="component" value="Unassembled WGS sequence"/>
</dbReference>
<dbReference type="HAMAP" id="MF_00386">
    <property type="entry name" value="UPF0161_YidD"/>
    <property type="match status" value="1"/>
</dbReference>
<dbReference type="NCBIfam" id="TIGR00278">
    <property type="entry name" value="membrane protein insertion efficiency factor YidD"/>
    <property type="match status" value="1"/>
</dbReference>
<name>A0A2M7T8I1_9ACTN</name>
<dbReference type="RefSeq" id="WP_353682485.1">
    <property type="nucleotide sequence ID" value="NZ_MNXI01000147.1"/>
</dbReference>
<dbReference type="PANTHER" id="PTHR33383:SF1">
    <property type="entry name" value="MEMBRANE PROTEIN INSERTION EFFICIENCY FACTOR-RELATED"/>
    <property type="match status" value="1"/>
</dbReference>
<evidence type="ECO:0000313" key="2">
    <source>
        <dbReference type="EMBL" id="PIZ39761.1"/>
    </source>
</evidence>
<evidence type="ECO:0000313" key="3">
    <source>
        <dbReference type="Proteomes" id="UP000230956"/>
    </source>
</evidence>
<dbReference type="SMART" id="SM01234">
    <property type="entry name" value="Haemolytic"/>
    <property type="match status" value="1"/>
</dbReference>
<gene>
    <name evidence="2" type="ORF">COY37_04530</name>
</gene>
<dbReference type="Pfam" id="PF01809">
    <property type="entry name" value="YidD"/>
    <property type="match status" value="1"/>
</dbReference>
<comment type="function">
    <text evidence="1">Could be involved in insertion of integral membrane proteins into the membrane.</text>
</comment>
<comment type="subcellular location">
    <subcellularLocation>
        <location evidence="1">Cell membrane</location>
        <topology evidence="1">Peripheral membrane protein</topology>
        <orientation evidence="1">Cytoplasmic side</orientation>
    </subcellularLocation>
</comment>
<protein>
    <recommendedName>
        <fullName evidence="1">Putative membrane protein insertion efficiency factor</fullName>
    </recommendedName>
</protein>
<keyword evidence="1" id="KW-1003">Cell membrane</keyword>
<organism evidence="2 3">
    <name type="scientific">Candidatus Aquicultor secundus</name>
    <dbReference type="NCBI Taxonomy" id="1973895"/>
    <lineage>
        <taxon>Bacteria</taxon>
        <taxon>Bacillati</taxon>
        <taxon>Actinomycetota</taxon>
        <taxon>Candidatus Aquicultoria</taxon>
        <taxon>Candidatus Aquicultorales</taxon>
        <taxon>Candidatus Aquicultoraceae</taxon>
        <taxon>Candidatus Aquicultor</taxon>
    </lineage>
</organism>
<comment type="caution">
    <text evidence="2">The sequence shown here is derived from an EMBL/GenBank/DDBJ whole genome shotgun (WGS) entry which is preliminary data.</text>
</comment>
<dbReference type="EMBL" id="PFNG01000107">
    <property type="protein sequence ID" value="PIZ39761.1"/>
    <property type="molecule type" value="Genomic_DNA"/>
</dbReference>
<comment type="similarity">
    <text evidence="1">Belongs to the UPF0161 family.</text>
</comment>
<sequence length="69" mass="7901">MKQLAIALIRLYQKFISPMLRPSCRYYPTCSSYALQAIDKYGFFKGGFMATSRILRCHPFSPGGYDPVK</sequence>
<dbReference type="GO" id="GO:0005886">
    <property type="term" value="C:plasma membrane"/>
    <property type="evidence" value="ECO:0007669"/>
    <property type="project" value="UniProtKB-SubCell"/>
</dbReference>
<proteinExistence type="inferred from homology"/>